<dbReference type="RefSeq" id="WP_009245740.1">
    <property type="nucleotide sequence ID" value="NZ_CABKQB010000013.1"/>
</dbReference>
<dbReference type="InterPro" id="IPR013783">
    <property type="entry name" value="Ig-like_fold"/>
</dbReference>
<comment type="caution">
    <text evidence="1">The sequence shown here is derived from an EMBL/GenBank/DDBJ whole genome shotgun (WGS) entry which is preliminary data.</text>
</comment>
<dbReference type="Pfam" id="PF25788">
    <property type="entry name" value="Ig_Rha78A_N"/>
    <property type="match status" value="1"/>
</dbReference>
<evidence type="ECO:0000313" key="1">
    <source>
        <dbReference type="EMBL" id="NSI58374.1"/>
    </source>
</evidence>
<organism evidence="1 2">
    <name type="scientific">Mediterraneibacter gnavus</name>
    <name type="common">Ruminococcus gnavus</name>
    <dbReference type="NCBI Taxonomy" id="33038"/>
    <lineage>
        <taxon>Bacteria</taxon>
        <taxon>Bacillati</taxon>
        <taxon>Bacillota</taxon>
        <taxon>Clostridia</taxon>
        <taxon>Lachnospirales</taxon>
        <taxon>Lachnospiraceae</taxon>
        <taxon>Mediterraneibacter</taxon>
    </lineage>
</organism>
<dbReference type="Gene3D" id="2.60.40.10">
    <property type="entry name" value="Immunoglobulins"/>
    <property type="match status" value="1"/>
</dbReference>
<protein>
    <submittedName>
        <fullName evidence="1">Uncharacterized protein</fullName>
    </submittedName>
</protein>
<proteinExistence type="predicted"/>
<reference evidence="1" key="2">
    <citation type="submission" date="2020-02" db="EMBL/GenBank/DDBJ databases">
        <authorList>
            <person name="Littmann E."/>
            <person name="Sorbara M."/>
        </authorList>
    </citation>
    <scope>NUCLEOTIDE SEQUENCE</scope>
    <source>
        <strain evidence="1">MSK.15.32</strain>
    </source>
</reference>
<dbReference type="Proteomes" id="UP001296580">
    <property type="component" value="Unassembled WGS sequence"/>
</dbReference>
<evidence type="ECO:0000313" key="2">
    <source>
        <dbReference type="Proteomes" id="UP001296580"/>
    </source>
</evidence>
<sequence>MKMKGKETENRMKIRNLQVNHLTKPVGISGKNLRLSWNLEGGKKQNGFEVTVQDTEGNVLEIVEEESNTMVCILKKEIPSRTKVKICVKVWDEEKKESEPAGITVVTGINQESQLLFRTKHGLQPRMVRLEKMTLWQEKYMMPGKNSRWNMV</sequence>
<reference evidence="1" key="1">
    <citation type="journal article" date="2020" name="Cell Host Microbe">
        <title>Functional and Genomic Variation between Human-Derived Isolates of Lachnospiraceae Reveals Inter- and Intra-Species Diversity.</title>
        <authorList>
            <person name="Sorbara M.T."/>
            <person name="Littmann E.R."/>
            <person name="Fontana E."/>
            <person name="Moody T.U."/>
            <person name="Kohout C.E."/>
            <person name="Gjonbalaj M."/>
            <person name="Eaton V."/>
            <person name="Seok R."/>
            <person name="Leiner I.M."/>
            <person name="Pamer E.G."/>
        </authorList>
    </citation>
    <scope>NUCLEOTIDE SEQUENCE</scope>
    <source>
        <strain evidence="1">MSK.15.32</strain>
    </source>
</reference>
<dbReference type="AlphaFoldDB" id="A0A2N5NPR5"/>
<dbReference type="EMBL" id="JAAIRV010000013">
    <property type="protein sequence ID" value="NSI58374.1"/>
    <property type="molecule type" value="Genomic_DNA"/>
</dbReference>
<name>A0A2N5NPR5_MEDGN</name>
<accession>A0A2N5NPR5</accession>
<gene>
    <name evidence="1" type="ORF">G4993_08145</name>
</gene>